<sequence>MKYFAYGSNMSLVRLRERVPSAEKLGLFILEGHQLRFHNTGEDGSGKCDAFQTNSKKDIVIGALFEINKDEKSVLDNAESLGYGYNEKIVKVKNCSGEIFSAFTYYAIKIDSSLKPFYWYHNHVVIGAKETNVPSHYLAEILSIECIEDPDSKRDYQQRKMYL</sequence>
<dbReference type="RefSeq" id="WP_348391978.1">
    <property type="nucleotide sequence ID" value="NZ_CP134145.1"/>
</dbReference>
<organism evidence="2 3">
    <name type="scientific">Thalassotalea psychrophila</name>
    <dbReference type="NCBI Taxonomy" id="3065647"/>
    <lineage>
        <taxon>Bacteria</taxon>
        <taxon>Pseudomonadati</taxon>
        <taxon>Pseudomonadota</taxon>
        <taxon>Gammaproteobacteria</taxon>
        <taxon>Alteromonadales</taxon>
        <taxon>Colwelliaceae</taxon>
        <taxon>Thalassotalea</taxon>
    </lineage>
</organism>
<evidence type="ECO:0000313" key="2">
    <source>
        <dbReference type="EMBL" id="WNC72863.1"/>
    </source>
</evidence>
<dbReference type="InterPro" id="IPR036568">
    <property type="entry name" value="GGCT-like_sf"/>
</dbReference>
<dbReference type="PANTHER" id="PTHR12935">
    <property type="entry name" value="GAMMA-GLUTAMYLCYCLOTRANSFERASE"/>
    <property type="match status" value="1"/>
</dbReference>
<dbReference type="PANTHER" id="PTHR12935:SF0">
    <property type="entry name" value="GAMMA-GLUTAMYLCYCLOTRANSFERASE"/>
    <property type="match status" value="1"/>
</dbReference>
<dbReference type="InterPro" id="IPR013024">
    <property type="entry name" value="GGCT-like"/>
</dbReference>
<reference evidence="3" key="1">
    <citation type="submission" date="2023-09" db="EMBL/GenBank/DDBJ databases">
        <authorList>
            <person name="Li S."/>
            <person name="Li X."/>
            <person name="Zhang C."/>
            <person name="Zhao Z."/>
        </authorList>
    </citation>
    <scope>NUCLEOTIDE SEQUENCE [LARGE SCALE GENOMIC DNA]</scope>
    <source>
        <strain evidence="3">SQ149</strain>
    </source>
</reference>
<evidence type="ECO:0000256" key="1">
    <source>
        <dbReference type="ARBA" id="ARBA00023239"/>
    </source>
</evidence>
<keyword evidence="3" id="KW-1185">Reference proteome</keyword>
<dbReference type="InterPro" id="IPR017939">
    <property type="entry name" value="G-Glutamylcylcotransferase"/>
</dbReference>
<gene>
    <name evidence="2" type="ORF">RGQ13_02490</name>
</gene>
<accession>A0ABY9TVQ5</accession>
<proteinExistence type="predicted"/>
<dbReference type="SUPFAM" id="SSF110857">
    <property type="entry name" value="Gamma-glutamyl cyclotransferase-like"/>
    <property type="match status" value="1"/>
</dbReference>
<dbReference type="EMBL" id="CP134145">
    <property type="protein sequence ID" value="WNC72863.1"/>
    <property type="molecule type" value="Genomic_DNA"/>
</dbReference>
<name>A0ABY9TVQ5_9GAMM</name>
<protein>
    <submittedName>
        <fullName evidence="2">Gamma-glutamylcyclotransferase family protein</fullName>
    </submittedName>
</protein>
<dbReference type="Gene3D" id="3.10.490.10">
    <property type="entry name" value="Gamma-glutamyl cyclotransferase-like"/>
    <property type="match status" value="1"/>
</dbReference>
<evidence type="ECO:0000313" key="3">
    <source>
        <dbReference type="Proteomes" id="UP001258994"/>
    </source>
</evidence>
<dbReference type="Proteomes" id="UP001258994">
    <property type="component" value="Chromosome"/>
</dbReference>
<keyword evidence="1" id="KW-0456">Lyase</keyword>
<dbReference type="CDD" id="cd06661">
    <property type="entry name" value="GGCT_like"/>
    <property type="match status" value="1"/>
</dbReference>
<dbReference type="Pfam" id="PF13772">
    <property type="entry name" value="AIG2_2"/>
    <property type="match status" value="1"/>
</dbReference>